<evidence type="ECO:0000259" key="1">
    <source>
        <dbReference type="PROSITE" id="PS51781"/>
    </source>
</evidence>
<evidence type="ECO:0000313" key="3">
    <source>
        <dbReference type="Proteomes" id="UP000298264"/>
    </source>
</evidence>
<evidence type="ECO:0000313" key="2">
    <source>
        <dbReference type="EMBL" id="TGN11737.1"/>
    </source>
</evidence>
<reference evidence="2" key="1">
    <citation type="journal article" date="2019" name="PLoS Negl. Trop. Dis.">
        <title>Revisiting the worldwide diversity of Leptospira species in the environment.</title>
        <authorList>
            <person name="Vincent A.T."/>
            <person name="Schiettekatte O."/>
            <person name="Bourhy P."/>
            <person name="Veyrier F.J."/>
            <person name="Picardeau M."/>
        </authorList>
    </citation>
    <scope>NUCLEOTIDE SEQUENCE [LARGE SCALE GENOMIC DNA]</scope>
    <source>
        <strain evidence="2">201400974</strain>
    </source>
</reference>
<protein>
    <submittedName>
        <fullName evidence="2">SH3 domain-containing protein</fullName>
    </submittedName>
</protein>
<dbReference type="InterPro" id="IPR003646">
    <property type="entry name" value="SH3-like_bac-type"/>
</dbReference>
<sequence length="233" mass="25672">MKPIRNYFFILVLLSGVLSEGKAVSPRYAKNEILYSHVLSSLRMRKEPSEKSEVIASISYGEKLKLLETTGKSGKFSGIQGNWIKAESGTNTGYVFDGFLSRLRTPSDSDENSVFTYAKSVGASIGKTSSKDGSSSTKIGFKNSTPEEIFLILKGLEKRYISPLSLPDEKSFTKVPEENAESSEVTLKLTRDKDGYAKSILIDIVWVESSGSEVFLIEKKSDQVSLTVTLNEP</sequence>
<dbReference type="Proteomes" id="UP000298264">
    <property type="component" value="Unassembled WGS sequence"/>
</dbReference>
<dbReference type="AlphaFoldDB" id="A0A4R9LUD4"/>
<feature type="domain" description="SH3b" evidence="1">
    <location>
        <begin position="29"/>
        <end position="104"/>
    </location>
</feature>
<dbReference type="EMBL" id="RQHV01000038">
    <property type="protein sequence ID" value="TGN11737.1"/>
    <property type="molecule type" value="Genomic_DNA"/>
</dbReference>
<name>A0A4R9LUD4_9LEPT</name>
<dbReference type="Gene3D" id="2.30.30.40">
    <property type="entry name" value="SH3 Domains"/>
    <property type="match status" value="1"/>
</dbReference>
<organism evidence="2 3">
    <name type="scientific">Leptospira ilyithenensis</name>
    <dbReference type="NCBI Taxonomy" id="2484901"/>
    <lineage>
        <taxon>Bacteria</taxon>
        <taxon>Pseudomonadati</taxon>
        <taxon>Spirochaetota</taxon>
        <taxon>Spirochaetia</taxon>
        <taxon>Leptospirales</taxon>
        <taxon>Leptospiraceae</taxon>
        <taxon>Leptospira</taxon>
    </lineage>
</organism>
<gene>
    <name evidence="2" type="ORF">EHS11_06520</name>
</gene>
<dbReference type="PROSITE" id="PS51781">
    <property type="entry name" value="SH3B"/>
    <property type="match status" value="1"/>
</dbReference>
<keyword evidence="3" id="KW-1185">Reference proteome</keyword>
<proteinExistence type="predicted"/>
<dbReference type="RefSeq" id="WP_135763584.1">
    <property type="nucleotide sequence ID" value="NZ_RQHV01000038.1"/>
</dbReference>
<comment type="caution">
    <text evidence="2">The sequence shown here is derived from an EMBL/GenBank/DDBJ whole genome shotgun (WGS) entry which is preliminary data.</text>
</comment>
<dbReference type="OrthoDB" id="331037at2"/>
<dbReference type="Pfam" id="PF08239">
    <property type="entry name" value="SH3_3"/>
    <property type="match status" value="1"/>
</dbReference>
<accession>A0A4R9LUD4</accession>